<sequence>MKENSRLTKTLHTLVFNIIYITGGLLCMFHRAGAVKASCVLVACEPEGNTAPNVKGIRPRARVGQIEGQIALVLFPVLGVTPKFPAASTNTQAIIAPSLIHHSPKMGEDQMSKSGYGWLASSRSPIRIARRS</sequence>
<evidence type="ECO:0000256" key="1">
    <source>
        <dbReference type="SAM" id="Phobius"/>
    </source>
</evidence>
<evidence type="ECO:0000313" key="3">
    <source>
        <dbReference type="Proteomes" id="UP000000768"/>
    </source>
</evidence>
<accession>A0A1Z5S6T8</accession>
<keyword evidence="1" id="KW-0472">Membrane</keyword>
<evidence type="ECO:0000313" key="2">
    <source>
        <dbReference type="EMBL" id="OQU91650.1"/>
    </source>
</evidence>
<dbReference type="AlphaFoldDB" id="A0A1Z5S6T8"/>
<protein>
    <submittedName>
        <fullName evidence="2">Uncharacterized protein</fullName>
    </submittedName>
</protein>
<reference evidence="3" key="2">
    <citation type="journal article" date="2018" name="Plant J.">
        <title>The Sorghum bicolor reference genome: improved assembly, gene annotations, a transcriptome atlas, and signatures of genome organization.</title>
        <authorList>
            <person name="McCormick R.F."/>
            <person name="Truong S.K."/>
            <person name="Sreedasyam A."/>
            <person name="Jenkins J."/>
            <person name="Shu S."/>
            <person name="Sims D."/>
            <person name="Kennedy M."/>
            <person name="Amirebrahimi M."/>
            <person name="Weers B.D."/>
            <person name="McKinley B."/>
            <person name="Mattison A."/>
            <person name="Morishige D.T."/>
            <person name="Grimwood J."/>
            <person name="Schmutz J."/>
            <person name="Mullet J.E."/>
        </authorList>
    </citation>
    <scope>NUCLEOTIDE SEQUENCE [LARGE SCALE GENOMIC DNA]</scope>
    <source>
        <strain evidence="3">cv. BTx623</strain>
    </source>
</reference>
<dbReference type="Proteomes" id="UP000000768">
    <property type="component" value="Chromosome 1"/>
</dbReference>
<name>A0A1Z5S6T8_SORBI</name>
<dbReference type="EMBL" id="CM000760">
    <property type="protein sequence ID" value="OQU91650.1"/>
    <property type="molecule type" value="Genomic_DNA"/>
</dbReference>
<proteinExistence type="predicted"/>
<dbReference type="Gramene" id="OQU91650">
    <property type="protein sequence ID" value="OQU91650"/>
    <property type="gene ID" value="SORBI_3001G221750"/>
</dbReference>
<keyword evidence="3" id="KW-1185">Reference proteome</keyword>
<feature type="transmembrane region" description="Helical" evidence="1">
    <location>
        <begin position="12"/>
        <end position="32"/>
    </location>
</feature>
<reference evidence="2 3" key="1">
    <citation type="journal article" date="2009" name="Nature">
        <title>The Sorghum bicolor genome and the diversification of grasses.</title>
        <authorList>
            <person name="Paterson A.H."/>
            <person name="Bowers J.E."/>
            <person name="Bruggmann R."/>
            <person name="Dubchak I."/>
            <person name="Grimwood J."/>
            <person name="Gundlach H."/>
            <person name="Haberer G."/>
            <person name="Hellsten U."/>
            <person name="Mitros T."/>
            <person name="Poliakov A."/>
            <person name="Schmutz J."/>
            <person name="Spannagl M."/>
            <person name="Tang H."/>
            <person name="Wang X."/>
            <person name="Wicker T."/>
            <person name="Bharti A.K."/>
            <person name="Chapman J."/>
            <person name="Feltus F.A."/>
            <person name="Gowik U."/>
            <person name="Grigoriev I.V."/>
            <person name="Lyons E."/>
            <person name="Maher C.A."/>
            <person name="Martis M."/>
            <person name="Narechania A."/>
            <person name="Otillar R.P."/>
            <person name="Penning B.W."/>
            <person name="Salamov A.A."/>
            <person name="Wang Y."/>
            <person name="Zhang L."/>
            <person name="Carpita N.C."/>
            <person name="Freeling M."/>
            <person name="Gingle A.R."/>
            <person name="Hash C.T."/>
            <person name="Keller B."/>
            <person name="Klein P."/>
            <person name="Kresovich S."/>
            <person name="McCann M.C."/>
            <person name="Ming R."/>
            <person name="Peterson D.G."/>
            <person name="Mehboob-ur-Rahman"/>
            <person name="Ware D."/>
            <person name="Westhoff P."/>
            <person name="Mayer K.F."/>
            <person name="Messing J."/>
            <person name="Rokhsar D.S."/>
        </authorList>
    </citation>
    <scope>NUCLEOTIDE SEQUENCE [LARGE SCALE GENOMIC DNA]</scope>
    <source>
        <strain evidence="3">cv. BTx623</strain>
    </source>
</reference>
<keyword evidence="1" id="KW-0812">Transmembrane</keyword>
<gene>
    <name evidence="2" type="ORF">SORBI_3001G221750</name>
</gene>
<dbReference type="InParanoid" id="A0A1Z5S6T8"/>
<keyword evidence="1" id="KW-1133">Transmembrane helix</keyword>
<organism evidence="2 3">
    <name type="scientific">Sorghum bicolor</name>
    <name type="common">Sorghum</name>
    <name type="synonym">Sorghum vulgare</name>
    <dbReference type="NCBI Taxonomy" id="4558"/>
    <lineage>
        <taxon>Eukaryota</taxon>
        <taxon>Viridiplantae</taxon>
        <taxon>Streptophyta</taxon>
        <taxon>Embryophyta</taxon>
        <taxon>Tracheophyta</taxon>
        <taxon>Spermatophyta</taxon>
        <taxon>Magnoliopsida</taxon>
        <taxon>Liliopsida</taxon>
        <taxon>Poales</taxon>
        <taxon>Poaceae</taxon>
        <taxon>PACMAD clade</taxon>
        <taxon>Panicoideae</taxon>
        <taxon>Andropogonodae</taxon>
        <taxon>Andropogoneae</taxon>
        <taxon>Sorghinae</taxon>
        <taxon>Sorghum</taxon>
    </lineage>
</organism>